<evidence type="ECO:0000313" key="2">
    <source>
        <dbReference type="Proteomes" id="UP000037784"/>
    </source>
</evidence>
<gene>
    <name evidence="1" type="ORF">ARMA_0021</name>
</gene>
<dbReference type="AlphaFoldDB" id="A0A0M9UBC3"/>
<accession>A0A0M9UBC3</accession>
<reference evidence="2" key="2">
    <citation type="submission" date="2015-08" db="EMBL/GenBank/DDBJ databases">
        <title>Draft Genome Sequence of a Heterotrophic Facultative Anaerobic Bacterium Ardenticatena maritima Strain 110S.</title>
        <authorList>
            <person name="Kawaichi S."/>
            <person name="Yoshida T."/>
            <person name="Sako Y."/>
            <person name="Nakamura R."/>
        </authorList>
    </citation>
    <scope>NUCLEOTIDE SEQUENCE [LARGE SCALE GENOMIC DNA]</scope>
    <source>
        <strain evidence="2">110S</strain>
    </source>
</reference>
<comment type="caution">
    <text evidence="1">The sequence shown here is derived from an EMBL/GenBank/DDBJ whole genome shotgun (WGS) entry which is preliminary data.</text>
</comment>
<sequence>MCRFGSGDYIVPLNARQAFLGLFLQKDFVEHSAQKNANIPRRMHQK</sequence>
<proteinExistence type="predicted"/>
<dbReference type="Proteomes" id="UP000037784">
    <property type="component" value="Unassembled WGS sequence"/>
</dbReference>
<protein>
    <submittedName>
        <fullName evidence="1">Uncharacterized protein</fullName>
    </submittedName>
</protein>
<organism evidence="1 2">
    <name type="scientific">Ardenticatena maritima</name>
    <dbReference type="NCBI Taxonomy" id="872965"/>
    <lineage>
        <taxon>Bacteria</taxon>
        <taxon>Bacillati</taxon>
        <taxon>Chloroflexota</taxon>
        <taxon>Ardenticatenia</taxon>
        <taxon>Ardenticatenales</taxon>
        <taxon>Ardenticatenaceae</taxon>
        <taxon>Ardenticatena</taxon>
    </lineage>
</organism>
<name>A0A0M9UBC3_9CHLR</name>
<dbReference type="InParanoid" id="A0A0M9UBC3"/>
<dbReference type="EMBL" id="BBZA01000002">
    <property type="protein sequence ID" value="GAP61597.1"/>
    <property type="molecule type" value="Genomic_DNA"/>
</dbReference>
<evidence type="ECO:0000313" key="1">
    <source>
        <dbReference type="EMBL" id="GAP61597.1"/>
    </source>
</evidence>
<keyword evidence="2" id="KW-1185">Reference proteome</keyword>
<reference evidence="1 2" key="1">
    <citation type="journal article" date="2015" name="Genome Announc.">
        <title>Draft Genome Sequence of a Heterotrophic Facultative Anaerobic Thermophilic Bacterium, Ardenticatena maritima Strain 110ST.</title>
        <authorList>
            <person name="Kawaichi S."/>
            <person name="Yoshida T."/>
            <person name="Sako Y."/>
            <person name="Nakamura R."/>
        </authorList>
    </citation>
    <scope>NUCLEOTIDE SEQUENCE [LARGE SCALE GENOMIC DNA]</scope>
    <source>
        <strain evidence="1 2">110S</strain>
    </source>
</reference>